<protein>
    <submittedName>
        <fullName evidence="2">Uncharacterized protein</fullName>
    </submittedName>
</protein>
<dbReference type="EMBL" id="CP015839">
    <property type="protein sequence ID" value="ANG64109.1"/>
    <property type="molecule type" value="Genomic_DNA"/>
</dbReference>
<dbReference type="OrthoDB" id="4760845at2"/>
<name>A0A1A9F2V9_9GAMM</name>
<evidence type="ECO:0000313" key="2">
    <source>
        <dbReference type="EMBL" id="ANG64109.1"/>
    </source>
</evidence>
<keyword evidence="3" id="KW-1185">Reference proteome</keyword>
<feature type="signal peptide" evidence="1">
    <location>
        <begin position="1"/>
        <end position="22"/>
    </location>
</feature>
<dbReference type="RefSeq" id="WP_067385426.1">
    <property type="nucleotide sequence ID" value="NZ_CP015839.1"/>
</dbReference>
<dbReference type="Proteomes" id="UP000078070">
    <property type="component" value="Chromosome"/>
</dbReference>
<feature type="chain" id="PRO_5008386662" evidence="1">
    <location>
        <begin position="23"/>
        <end position="176"/>
    </location>
</feature>
<organism evidence="2 3">
    <name type="scientific">Marinobacterium aestuarii</name>
    <dbReference type="NCBI Taxonomy" id="1821621"/>
    <lineage>
        <taxon>Bacteria</taxon>
        <taxon>Pseudomonadati</taxon>
        <taxon>Pseudomonadota</taxon>
        <taxon>Gammaproteobacteria</taxon>
        <taxon>Oceanospirillales</taxon>
        <taxon>Oceanospirillaceae</taxon>
        <taxon>Marinobacterium</taxon>
    </lineage>
</organism>
<evidence type="ECO:0000313" key="3">
    <source>
        <dbReference type="Proteomes" id="UP000078070"/>
    </source>
</evidence>
<reference evidence="3" key="1">
    <citation type="submission" date="2016-05" db="EMBL/GenBank/DDBJ databases">
        <authorList>
            <person name="Baek K."/>
            <person name="Yang S.-J."/>
        </authorList>
    </citation>
    <scope>NUCLEOTIDE SEQUENCE [LARGE SCALE GENOMIC DNA]</scope>
    <source>
        <strain evidence="3">ST58-10</strain>
    </source>
</reference>
<keyword evidence="1" id="KW-0732">Signal</keyword>
<evidence type="ECO:0000256" key="1">
    <source>
        <dbReference type="SAM" id="SignalP"/>
    </source>
</evidence>
<sequence length="176" mass="18476">MYSKLTRTCACLGLLGCSLALADEKADMIASAQSAGPPAVTANATIKAADGTLLRQGSNNYTCYPQQEMTGPMCNEPVWDSMMGAMMGKQDFKPDSLSVSYMLAGEGTAAGVSNSDPYATDPASSDDWVKEGPHLMIAVPDPAMLEGISTNPADPVYVMWKGTPYAHIMIKVAAGN</sequence>
<reference evidence="2 3" key="2">
    <citation type="journal article" date="2018" name="Int. J. Syst. Evol. Microbiol.">
        <title>Marinobacterium aestuarii sp. nov., a benzene-degrading marine bacterium isolated from estuary sediment.</title>
        <authorList>
            <person name="Bae S.S."/>
            <person name="Jung J."/>
            <person name="Chung D."/>
            <person name="Baek K."/>
        </authorList>
    </citation>
    <scope>NUCLEOTIDE SEQUENCE [LARGE SCALE GENOMIC DNA]</scope>
    <source>
        <strain evidence="2 3">ST58-10</strain>
    </source>
</reference>
<gene>
    <name evidence="2" type="ORF">A8C75_17615</name>
</gene>
<accession>A0A1A9F2V9</accession>
<dbReference type="AlphaFoldDB" id="A0A1A9F2V9"/>
<dbReference type="STRING" id="1821621.A8C75_17615"/>
<proteinExistence type="predicted"/>
<dbReference type="KEGG" id="mars:A8C75_17615"/>